<evidence type="ECO:0000313" key="1">
    <source>
        <dbReference type="EMBL" id="QHS97014.1"/>
    </source>
</evidence>
<accession>A0A6C0BZR4</accession>
<reference evidence="1" key="1">
    <citation type="journal article" date="2020" name="Nature">
        <title>Giant virus diversity and host interactions through global metagenomics.</title>
        <authorList>
            <person name="Schulz F."/>
            <person name="Roux S."/>
            <person name="Paez-Espino D."/>
            <person name="Jungbluth S."/>
            <person name="Walsh D.A."/>
            <person name="Denef V.J."/>
            <person name="McMahon K.D."/>
            <person name="Konstantinidis K.T."/>
            <person name="Eloe-Fadrosh E.A."/>
            <person name="Kyrpides N.C."/>
            <person name="Woyke T."/>
        </authorList>
    </citation>
    <scope>NUCLEOTIDE SEQUENCE</scope>
    <source>
        <strain evidence="1">GVMAG-M-3300020166-5</strain>
    </source>
</reference>
<name>A0A6C0BZR4_9ZZZZ</name>
<organism evidence="1">
    <name type="scientific">viral metagenome</name>
    <dbReference type="NCBI Taxonomy" id="1070528"/>
    <lineage>
        <taxon>unclassified sequences</taxon>
        <taxon>metagenomes</taxon>
        <taxon>organismal metagenomes</taxon>
    </lineage>
</organism>
<dbReference type="EMBL" id="MN739283">
    <property type="protein sequence ID" value="QHS97014.1"/>
    <property type="molecule type" value="Genomic_DNA"/>
</dbReference>
<sequence length="61" mass="7314">MSYANKNDWYFVFDGPAKDFPGGYYYHKPTGEKYSWERGIQDKVTIEDELHIYNGWWLDNG</sequence>
<dbReference type="AlphaFoldDB" id="A0A6C0BZR4"/>
<proteinExistence type="predicted"/>
<protein>
    <submittedName>
        <fullName evidence="1">Uncharacterized protein</fullName>
    </submittedName>
</protein>